<feature type="signal peptide" evidence="1">
    <location>
        <begin position="1"/>
        <end position="20"/>
    </location>
</feature>
<dbReference type="Proteomes" id="UP000756346">
    <property type="component" value="Unassembled WGS sequence"/>
</dbReference>
<name>A0A9P8YDY4_9PEZI</name>
<evidence type="ECO:0000313" key="2">
    <source>
        <dbReference type="EMBL" id="KAH7037563.1"/>
    </source>
</evidence>
<keyword evidence="3" id="KW-1185">Reference proteome</keyword>
<keyword evidence="1" id="KW-0732">Signal</keyword>
<evidence type="ECO:0000313" key="3">
    <source>
        <dbReference type="Proteomes" id="UP000756346"/>
    </source>
</evidence>
<reference evidence="2" key="1">
    <citation type="journal article" date="2021" name="Nat. Commun.">
        <title>Genetic determinants of endophytism in the Arabidopsis root mycobiome.</title>
        <authorList>
            <person name="Mesny F."/>
            <person name="Miyauchi S."/>
            <person name="Thiergart T."/>
            <person name="Pickel B."/>
            <person name="Atanasova L."/>
            <person name="Karlsson M."/>
            <person name="Huettel B."/>
            <person name="Barry K.W."/>
            <person name="Haridas S."/>
            <person name="Chen C."/>
            <person name="Bauer D."/>
            <person name="Andreopoulos W."/>
            <person name="Pangilinan J."/>
            <person name="LaButti K."/>
            <person name="Riley R."/>
            <person name="Lipzen A."/>
            <person name="Clum A."/>
            <person name="Drula E."/>
            <person name="Henrissat B."/>
            <person name="Kohler A."/>
            <person name="Grigoriev I.V."/>
            <person name="Martin F.M."/>
            <person name="Hacquard S."/>
        </authorList>
    </citation>
    <scope>NUCLEOTIDE SEQUENCE</scope>
    <source>
        <strain evidence="2">MPI-CAGE-CH-0230</strain>
    </source>
</reference>
<protein>
    <recommendedName>
        <fullName evidence="4">LysM domain-containing protein</fullName>
    </recommendedName>
</protein>
<comment type="caution">
    <text evidence="2">The sequence shown here is derived from an EMBL/GenBank/DDBJ whole genome shotgun (WGS) entry which is preliminary data.</text>
</comment>
<feature type="chain" id="PRO_5040344891" description="LysM domain-containing protein" evidence="1">
    <location>
        <begin position="21"/>
        <end position="180"/>
    </location>
</feature>
<gene>
    <name evidence="2" type="ORF">B0I36DRAFT_345658</name>
</gene>
<sequence length="180" mass="20153">MFLSLMLLLPFLPFLIPVEAEPGTGTCAPVTWTNEVKPGETRPPPPPSRRFQLTDRKGNVPLPGEVNCRYSGWSGSQVDASTCAQLATKYKVGLDKFFELNRSRVSAGCGDIKPQTEYCMAGSSGFQGRPLRAQVQQRNLYWNRAPVLQLGDVDLRERLVPKILRPKDFFVTMRKNPRTA</sequence>
<evidence type="ECO:0000256" key="1">
    <source>
        <dbReference type="SAM" id="SignalP"/>
    </source>
</evidence>
<organism evidence="2 3">
    <name type="scientific">Microdochium trichocladiopsis</name>
    <dbReference type="NCBI Taxonomy" id="1682393"/>
    <lineage>
        <taxon>Eukaryota</taxon>
        <taxon>Fungi</taxon>
        <taxon>Dikarya</taxon>
        <taxon>Ascomycota</taxon>
        <taxon>Pezizomycotina</taxon>
        <taxon>Sordariomycetes</taxon>
        <taxon>Xylariomycetidae</taxon>
        <taxon>Xylariales</taxon>
        <taxon>Microdochiaceae</taxon>
        <taxon>Microdochium</taxon>
    </lineage>
</organism>
<dbReference type="GeneID" id="70185923"/>
<accession>A0A9P8YDY4</accession>
<dbReference type="RefSeq" id="XP_046016684.1">
    <property type="nucleotide sequence ID" value="XM_046156377.1"/>
</dbReference>
<proteinExistence type="predicted"/>
<evidence type="ECO:0008006" key="4">
    <source>
        <dbReference type="Google" id="ProtNLM"/>
    </source>
</evidence>
<dbReference type="EMBL" id="JAGTJQ010000002">
    <property type="protein sequence ID" value="KAH7037563.1"/>
    <property type="molecule type" value="Genomic_DNA"/>
</dbReference>
<dbReference type="AlphaFoldDB" id="A0A9P8YDY4"/>
<dbReference type="OrthoDB" id="1193027at2759"/>